<dbReference type="EMBL" id="FUXC01000002">
    <property type="protein sequence ID" value="SJZ56327.1"/>
    <property type="molecule type" value="Genomic_DNA"/>
</dbReference>
<dbReference type="RefSeq" id="WP_273330677.1">
    <property type="nucleotide sequence ID" value="NZ_JAXENN010000054.1"/>
</dbReference>
<name>A0A1T4LNW3_9SPIR</name>
<dbReference type="PANTHER" id="PTHR34300">
    <property type="entry name" value="QUEUOSINE PRECURSOR TRANSPORTER-RELATED"/>
    <property type="match status" value="1"/>
</dbReference>
<organism evidence="2 3">
    <name type="scientific">Treponema berlinense</name>
    <dbReference type="NCBI Taxonomy" id="225004"/>
    <lineage>
        <taxon>Bacteria</taxon>
        <taxon>Pseudomonadati</taxon>
        <taxon>Spirochaetota</taxon>
        <taxon>Spirochaetia</taxon>
        <taxon>Spirochaetales</taxon>
        <taxon>Treponemataceae</taxon>
        <taxon>Treponema</taxon>
    </lineage>
</organism>
<keyword evidence="1" id="KW-1133">Transmembrane helix</keyword>
<keyword evidence="3" id="KW-1185">Reference proteome</keyword>
<feature type="transmembrane region" description="Helical" evidence="1">
    <location>
        <begin position="93"/>
        <end position="111"/>
    </location>
</feature>
<reference evidence="2 3" key="1">
    <citation type="submission" date="2017-02" db="EMBL/GenBank/DDBJ databases">
        <authorList>
            <person name="Peterson S.W."/>
        </authorList>
    </citation>
    <scope>NUCLEOTIDE SEQUENCE [LARGE SCALE GENOMIC DNA]</scope>
    <source>
        <strain evidence="2 3">ATCC BAA-909</strain>
    </source>
</reference>
<dbReference type="PANTHER" id="PTHR34300:SF2">
    <property type="entry name" value="QUEUOSINE PRECURSOR TRANSPORTER-RELATED"/>
    <property type="match status" value="1"/>
</dbReference>
<dbReference type="Pfam" id="PF02592">
    <property type="entry name" value="Vut_1"/>
    <property type="match status" value="1"/>
</dbReference>
<dbReference type="Proteomes" id="UP000190395">
    <property type="component" value="Unassembled WGS sequence"/>
</dbReference>
<evidence type="ECO:0000256" key="1">
    <source>
        <dbReference type="SAM" id="Phobius"/>
    </source>
</evidence>
<dbReference type="InterPro" id="IPR003744">
    <property type="entry name" value="YhhQ"/>
</dbReference>
<gene>
    <name evidence="2" type="ORF">SAMN02745152_00624</name>
</gene>
<sequence>MEADVFASIVLMKKLSSKLMQEIKDFKILLRNIPSLTVSLFILSVVCANLMANKELVNFKYIALDCGFTFSWLMFLCMDIICKRWGAKASIKVSILALAVNLSVCLIFALLSKAPGMWGEFYTTENQEVNRALNATFGGSWYVVLGSALAFITSSIINALLNTAIGSSLKKNNFFSFALRSYVSTAIAQFADNFIFATVVSKIFFGWSWTQVIVCSAIGAFFELLCEVVFSGLGWKVVRQWEKENVGNEYLEYQKKQA</sequence>
<feature type="transmembrane region" description="Helical" evidence="1">
    <location>
        <begin position="211"/>
        <end position="235"/>
    </location>
</feature>
<evidence type="ECO:0000313" key="2">
    <source>
        <dbReference type="EMBL" id="SJZ56327.1"/>
    </source>
</evidence>
<feature type="transmembrane region" description="Helical" evidence="1">
    <location>
        <begin position="28"/>
        <end position="52"/>
    </location>
</feature>
<feature type="transmembrane region" description="Helical" evidence="1">
    <location>
        <begin position="141"/>
        <end position="161"/>
    </location>
</feature>
<keyword evidence="1" id="KW-0472">Membrane</keyword>
<dbReference type="STRING" id="225004.SAMN02745152_00624"/>
<evidence type="ECO:0008006" key="4">
    <source>
        <dbReference type="Google" id="ProtNLM"/>
    </source>
</evidence>
<evidence type="ECO:0000313" key="3">
    <source>
        <dbReference type="Proteomes" id="UP000190395"/>
    </source>
</evidence>
<feature type="transmembrane region" description="Helical" evidence="1">
    <location>
        <begin position="182"/>
        <end position="205"/>
    </location>
</feature>
<keyword evidence="1" id="KW-0812">Transmembrane</keyword>
<accession>A0A1T4LNW3</accession>
<proteinExistence type="predicted"/>
<protein>
    <recommendedName>
        <fullName evidence="4">VUT family protein</fullName>
    </recommendedName>
</protein>
<dbReference type="AlphaFoldDB" id="A0A1T4LNW3"/>
<feature type="transmembrane region" description="Helical" evidence="1">
    <location>
        <begin position="58"/>
        <end position="81"/>
    </location>
</feature>